<gene>
    <name evidence="2" type="ORF">IDH45_30605</name>
</gene>
<evidence type="ECO:0000313" key="2">
    <source>
        <dbReference type="EMBL" id="MBD2866334.1"/>
    </source>
</evidence>
<organism evidence="2 3">
    <name type="scientific">Paenibacillus oceani</name>
    <dbReference type="NCBI Taxonomy" id="2772510"/>
    <lineage>
        <taxon>Bacteria</taxon>
        <taxon>Bacillati</taxon>
        <taxon>Bacillota</taxon>
        <taxon>Bacilli</taxon>
        <taxon>Bacillales</taxon>
        <taxon>Paenibacillaceae</taxon>
        <taxon>Paenibacillus</taxon>
    </lineage>
</organism>
<dbReference type="PANTHER" id="PTHR33490:SF3">
    <property type="entry name" value="CONSERVED INTEGRAL MEMBRANE PROTEIN"/>
    <property type="match status" value="1"/>
</dbReference>
<dbReference type="AlphaFoldDB" id="A0A927CF52"/>
<name>A0A927CF52_9BACL</name>
<dbReference type="Pfam" id="PF01841">
    <property type="entry name" value="Transglut_core"/>
    <property type="match status" value="1"/>
</dbReference>
<feature type="domain" description="Transglutaminase-like" evidence="1">
    <location>
        <begin position="35"/>
        <end position="138"/>
    </location>
</feature>
<dbReference type="EMBL" id="JACXJA010000056">
    <property type="protein sequence ID" value="MBD2866334.1"/>
    <property type="molecule type" value="Genomic_DNA"/>
</dbReference>
<dbReference type="InterPro" id="IPR038765">
    <property type="entry name" value="Papain-like_cys_pep_sf"/>
</dbReference>
<evidence type="ECO:0000313" key="3">
    <source>
        <dbReference type="Proteomes" id="UP000639396"/>
    </source>
</evidence>
<proteinExistence type="predicted"/>
<keyword evidence="3" id="KW-1185">Reference proteome</keyword>
<reference evidence="2" key="1">
    <citation type="submission" date="2020-09" db="EMBL/GenBank/DDBJ databases">
        <title>A novel bacterium of genus Paenibacillus, isolated from South China Sea.</title>
        <authorList>
            <person name="Huang H."/>
            <person name="Mo K."/>
            <person name="Hu Y."/>
        </authorList>
    </citation>
    <scope>NUCLEOTIDE SEQUENCE</scope>
    <source>
        <strain evidence="2">IB182363</strain>
    </source>
</reference>
<dbReference type="Gene3D" id="3.10.620.30">
    <property type="match status" value="1"/>
</dbReference>
<sequence>MNRIRESSRLDDYLEHTEEVDFRHHTIQEKITELHGRSPDDIAYVKAAFEFVRDGISHSWDIRSSRITRTASEVLLYREGICYAKSNLLCALLRGRGIPAGFCYQRLTLGDTPDTGYAVHALNACYIRSVGKWIRLDARGNKDGVDAQFSLNEERLAFPIRHHYGEKDYPLLYKAPHPKTMDVLLHHTDCKQMYLHGLPTEL</sequence>
<dbReference type="PANTHER" id="PTHR33490">
    <property type="entry name" value="BLR5614 PROTEIN-RELATED"/>
    <property type="match status" value="1"/>
</dbReference>
<comment type="caution">
    <text evidence="2">The sequence shown here is derived from an EMBL/GenBank/DDBJ whole genome shotgun (WGS) entry which is preliminary data.</text>
</comment>
<dbReference type="RefSeq" id="WP_190931951.1">
    <property type="nucleotide sequence ID" value="NZ_JACXJA010000056.1"/>
</dbReference>
<dbReference type="Proteomes" id="UP000639396">
    <property type="component" value="Unassembled WGS sequence"/>
</dbReference>
<evidence type="ECO:0000259" key="1">
    <source>
        <dbReference type="Pfam" id="PF01841"/>
    </source>
</evidence>
<protein>
    <submittedName>
        <fullName evidence="2">Transglutaminase family protein</fullName>
    </submittedName>
</protein>
<accession>A0A927CF52</accession>
<dbReference type="SUPFAM" id="SSF54001">
    <property type="entry name" value="Cysteine proteinases"/>
    <property type="match status" value="1"/>
</dbReference>
<dbReference type="InterPro" id="IPR002931">
    <property type="entry name" value="Transglutaminase-like"/>
</dbReference>